<protein>
    <submittedName>
        <fullName evidence="1">Uncharacterized protein</fullName>
    </submittedName>
</protein>
<name>A0A4Z1FV38_9HELO</name>
<keyword evidence="2" id="KW-1185">Reference proteome</keyword>
<accession>A0A4Z1FV38</accession>
<evidence type="ECO:0000313" key="1">
    <source>
        <dbReference type="EMBL" id="TGO26759.1"/>
    </source>
</evidence>
<organism evidence="1 2">
    <name type="scientific">Botrytis paeoniae</name>
    <dbReference type="NCBI Taxonomy" id="278948"/>
    <lineage>
        <taxon>Eukaryota</taxon>
        <taxon>Fungi</taxon>
        <taxon>Dikarya</taxon>
        <taxon>Ascomycota</taxon>
        <taxon>Pezizomycotina</taxon>
        <taxon>Leotiomycetes</taxon>
        <taxon>Helotiales</taxon>
        <taxon>Sclerotiniaceae</taxon>
        <taxon>Botrytis</taxon>
    </lineage>
</organism>
<gene>
    <name evidence="1" type="ORF">BPAE_0053g00120</name>
</gene>
<sequence length="118" mass="14038">MKLEDFKEASPLVHDGSRVRRVSFGFSKKDLYELEIAEQSPLLNKMKNVPSASMRSKIINDGFDTWNGDIVKLRQRLIKFERNWGNMEFDVPCPIYFTKEEVQNRIQEVMIWEDVYEF</sequence>
<evidence type="ECO:0000313" key="2">
    <source>
        <dbReference type="Proteomes" id="UP000297910"/>
    </source>
</evidence>
<dbReference type="Proteomes" id="UP000297910">
    <property type="component" value="Unassembled WGS sequence"/>
</dbReference>
<reference evidence="1 2" key="1">
    <citation type="submission" date="2017-12" db="EMBL/GenBank/DDBJ databases">
        <title>Comparative genomics of Botrytis spp.</title>
        <authorList>
            <person name="Valero-Jimenez C.A."/>
            <person name="Tapia P."/>
            <person name="Veloso J."/>
            <person name="Silva-Moreno E."/>
            <person name="Staats M."/>
            <person name="Valdes J.H."/>
            <person name="Van Kan J.A.L."/>
        </authorList>
    </citation>
    <scope>NUCLEOTIDE SEQUENCE [LARGE SCALE GENOMIC DNA]</scope>
    <source>
        <strain evidence="1 2">Bp0003</strain>
    </source>
</reference>
<comment type="caution">
    <text evidence="1">The sequence shown here is derived from an EMBL/GenBank/DDBJ whole genome shotgun (WGS) entry which is preliminary data.</text>
</comment>
<dbReference type="EMBL" id="PQXI01000053">
    <property type="protein sequence ID" value="TGO26759.1"/>
    <property type="molecule type" value="Genomic_DNA"/>
</dbReference>
<dbReference type="AlphaFoldDB" id="A0A4Z1FV38"/>
<proteinExistence type="predicted"/>